<proteinExistence type="predicted"/>
<dbReference type="EMBL" id="GBXM01049455">
    <property type="protein sequence ID" value="JAH59122.1"/>
    <property type="molecule type" value="Transcribed_RNA"/>
</dbReference>
<accession>A0A0E9U054</accession>
<reference evidence="1" key="2">
    <citation type="journal article" date="2015" name="Fish Shellfish Immunol.">
        <title>Early steps in the European eel (Anguilla anguilla)-Vibrio vulnificus interaction in the gills: Role of the RtxA13 toxin.</title>
        <authorList>
            <person name="Callol A."/>
            <person name="Pajuelo D."/>
            <person name="Ebbesson L."/>
            <person name="Teles M."/>
            <person name="MacKenzie S."/>
            <person name="Amaro C."/>
        </authorList>
    </citation>
    <scope>NUCLEOTIDE SEQUENCE</scope>
</reference>
<reference evidence="1" key="1">
    <citation type="submission" date="2014-11" db="EMBL/GenBank/DDBJ databases">
        <authorList>
            <person name="Amaro Gonzalez C."/>
        </authorList>
    </citation>
    <scope>NUCLEOTIDE SEQUENCE</scope>
</reference>
<name>A0A0E9U054_ANGAN</name>
<evidence type="ECO:0000313" key="1">
    <source>
        <dbReference type="EMBL" id="JAH59122.1"/>
    </source>
</evidence>
<organism evidence="1">
    <name type="scientific">Anguilla anguilla</name>
    <name type="common">European freshwater eel</name>
    <name type="synonym">Muraena anguilla</name>
    <dbReference type="NCBI Taxonomy" id="7936"/>
    <lineage>
        <taxon>Eukaryota</taxon>
        <taxon>Metazoa</taxon>
        <taxon>Chordata</taxon>
        <taxon>Craniata</taxon>
        <taxon>Vertebrata</taxon>
        <taxon>Euteleostomi</taxon>
        <taxon>Actinopterygii</taxon>
        <taxon>Neopterygii</taxon>
        <taxon>Teleostei</taxon>
        <taxon>Anguilliformes</taxon>
        <taxon>Anguillidae</taxon>
        <taxon>Anguilla</taxon>
    </lineage>
</organism>
<protein>
    <submittedName>
        <fullName evidence="1">Uncharacterized protein</fullName>
    </submittedName>
</protein>
<dbReference type="AlphaFoldDB" id="A0A0E9U054"/>
<sequence>MYNYGKMILYHTNDDNKCFLKKL</sequence>